<keyword evidence="3" id="KW-1185">Reference proteome</keyword>
<gene>
    <name evidence="2" type="ORF">VM1G_01874</name>
</gene>
<organism evidence="2 3">
    <name type="scientific">Cytospora mali</name>
    <name type="common">Apple Valsa canker fungus</name>
    <name type="synonym">Valsa mali</name>
    <dbReference type="NCBI Taxonomy" id="578113"/>
    <lineage>
        <taxon>Eukaryota</taxon>
        <taxon>Fungi</taxon>
        <taxon>Dikarya</taxon>
        <taxon>Ascomycota</taxon>
        <taxon>Pezizomycotina</taxon>
        <taxon>Sordariomycetes</taxon>
        <taxon>Sordariomycetidae</taxon>
        <taxon>Diaporthales</taxon>
        <taxon>Cytosporaceae</taxon>
        <taxon>Cytospora</taxon>
    </lineage>
</organism>
<dbReference type="AlphaFoldDB" id="A0A194VR39"/>
<feature type="compositionally biased region" description="Low complexity" evidence="1">
    <location>
        <begin position="1"/>
        <end position="28"/>
    </location>
</feature>
<evidence type="ECO:0000313" key="2">
    <source>
        <dbReference type="EMBL" id="KUI66403.1"/>
    </source>
</evidence>
<name>A0A194VR39_CYTMA</name>
<sequence>MPSSNNNNNNKNNQPSSSSSARDQSGNNPAAAAGGKSNYKMAKEGWGDRVSFQHSMGLKMTPDNIHEGNEILDAFRSSDAEQQANQRR</sequence>
<dbReference type="OrthoDB" id="4232400at2759"/>
<dbReference type="Proteomes" id="UP000078559">
    <property type="component" value="Chromosome 2"/>
</dbReference>
<evidence type="ECO:0000313" key="3">
    <source>
        <dbReference type="Proteomes" id="UP000078559"/>
    </source>
</evidence>
<protein>
    <submittedName>
        <fullName evidence="2">Uncharacterized protein</fullName>
    </submittedName>
</protein>
<proteinExistence type="predicted"/>
<evidence type="ECO:0000256" key="1">
    <source>
        <dbReference type="SAM" id="MobiDB-lite"/>
    </source>
</evidence>
<accession>A0A194VR39</accession>
<dbReference type="EMBL" id="CM003099">
    <property type="protein sequence ID" value="KUI66403.1"/>
    <property type="molecule type" value="Genomic_DNA"/>
</dbReference>
<feature type="region of interest" description="Disordered" evidence="1">
    <location>
        <begin position="1"/>
        <end position="40"/>
    </location>
</feature>
<feature type="region of interest" description="Disordered" evidence="1">
    <location>
        <begin position="59"/>
        <end position="88"/>
    </location>
</feature>
<reference evidence="2" key="1">
    <citation type="submission" date="2014-12" db="EMBL/GenBank/DDBJ databases">
        <title>Genome Sequence of Valsa Canker Pathogens Uncovers a Specific Adaption of Colonization on Woody Bark.</title>
        <authorList>
            <person name="Yin Z."/>
            <person name="Liu H."/>
            <person name="Gao X."/>
            <person name="Li Z."/>
            <person name="Song N."/>
            <person name="Ke X."/>
            <person name="Dai Q."/>
            <person name="Wu Y."/>
            <person name="Sun Y."/>
            <person name="Xu J.-R."/>
            <person name="Kang Z.K."/>
            <person name="Wang L."/>
            <person name="Huang L."/>
        </authorList>
    </citation>
    <scope>NUCLEOTIDE SEQUENCE [LARGE SCALE GENOMIC DNA]</scope>
    <source>
        <strain evidence="2">03-8</strain>
    </source>
</reference>